<evidence type="ECO:0000313" key="2">
    <source>
        <dbReference type="EMBL" id="KPL84746.1"/>
    </source>
</evidence>
<sequence length="384" mass="43280">MRFETFQTQGRYGLGDRQVRSLEQAYNLSLHFAQTLQGWLLLMGGYGCGKTHLAAAVANFAVEQGVPVLFLTVPDLLDWLRFAFESPDENFEARFDEIRNIRLLVLDDLGTQNTTPWAAEKLYQIINYRYTLRLPTVITTNLGLDDLDGRIRSRLLDAELVTRVEIQAPDYRVPLSEETLSPLSSLDVLADRTFGNFSLRENEALSPEALESLQKAYEAAMEFAEAPQGWLVLMGDYGCGKTHLAAAIGNYRKGLGEDPLFVVVPDLLDHLRATFGPSSTISYDRLFEQVRNAPLLILDDLGTQSATPWAREKLYQIFNHRYNARLPTVITTSSTLDDLDPRIRSRMLDLRLCRIHAILAPAYRVVPAAPPSKSGKAQRRPRHT</sequence>
<dbReference type="AlphaFoldDB" id="A0A0N8GQV4"/>
<accession>A0A0N8GQV4</accession>
<name>A0A0N8GQV4_9CHLR</name>
<organism evidence="2 3">
    <name type="scientific">Thermanaerothrix daxensis</name>
    <dbReference type="NCBI Taxonomy" id="869279"/>
    <lineage>
        <taxon>Bacteria</taxon>
        <taxon>Bacillati</taxon>
        <taxon>Chloroflexota</taxon>
        <taxon>Anaerolineae</taxon>
        <taxon>Anaerolineales</taxon>
        <taxon>Anaerolineaceae</taxon>
        <taxon>Thermanaerothrix</taxon>
    </lineage>
</organism>
<dbReference type="Proteomes" id="UP000050544">
    <property type="component" value="Unassembled WGS sequence"/>
</dbReference>
<dbReference type="SMART" id="SM00382">
    <property type="entry name" value="AAA"/>
    <property type="match status" value="2"/>
</dbReference>
<gene>
    <name evidence="2" type="ORF">SE15_01320</name>
</gene>
<dbReference type="PANTHER" id="PTHR30050:SF4">
    <property type="entry name" value="ATP-BINDING PROTEIN RV3427C IN INSERTION SEQUENCE-RELATED"/>
    <property type="match status" value="1"/>
</dbReference>
<reference evidence="2 3" key="1">
    <citation type="submission" date="2015-07" db="EMBL/GenBank/DDBJ databases">
        <title>Whole genome sequence of Thermanaerothrix daxensis DSM 23592.</title>
        <authorList>
            <person name="Hemp J."/>
            <person name="Ward L.M."/>
            <person name="Pace L.A."/>
            <person name="Fischer W.W."/>
        </authorList>
    </citation>
    <scope>NUCLEOTIDE SEQUENCE [LARGE SCALE GENOMIC DNA]</scope>
    <source>
        <strain evidence="2 3">GNS-1</strain>
    </source>
</reference>
<evidence type="ECO:0000313" key="3">
    <source>
        <dbReference type="Proteomes" id="UP000050544"/>
    </source>
</evidence>
<dbReference type="GO" id="GO:0006260">
    <property type="term" value="P:DNA replication"/>
    <property type="evidence" value="ECO:0007669"/>
    <property type="project" value="TreeGrafter"/>
</dbReference>
<dbReference type="InterPro" id="IPR003593">
    <property type="entry name" value="AAA+_ATPase"/>
</dbReference>
<dbReference type="PANTHER" id="PTHR30050">
    <property type="entry name" value="CHROMOSOMAL REPLICATION INITIATOR PROTEIN DNAA"/>
    <property type="match status" value="1"/>
</dbReference>
<keyword evidence="3" id="KW-1185">Reference proteome</keyword>
<dbReference type="CDD" id="cd00009">
    <property type="entry name" value="AAA"/>
    <property type="match status" value="2"/>
</dbReference>
<dbReference type="PATRIC" id="fig|869279.4.peg.261"/>
<proteinExistence type="predicted"/>
<feature type="domain" description="AAA+ ATPase" evidence="1">
    <location>
        <begin position="36"/>
        <end position="165"/>
    </location>
</feature>
<dbReference type="Gene3D" id="3.40.50.300">
    <property type="entry name" value="P-loop containing nucleotide triphosphate hydrolases"/>
    <property type="match status" value="2"/>
</dbReference>
<dbReference type="GO" id="GO:0005524">
    <property type="term" value="F:ATP binding"/>
    <property type="evidence" value="ECO:0007669"/>
    <property type="project" value="InterPro"/>
</dbReference>
<comment type="caution">
    <text evidence="2">The sequence shown here is derived from an EMBL/GenBank/DDBJ whole genome shotgun (WGS) entry which is preliminary data.</text>
</comment>
<dbReference type="InterPro" id="IPR027417">
    <property type="entry name" value="P-loop_NTPase"/>
</dbReference>
<feature type="domain" description="AAA+ ATPase" evidence="1">
    <location>
        <begin position="227"/>
        <end position="362"/>
    </location>
</feature>
<dbReference type="Pfam" id="PF01695">
    <property type="entry name" value="IstB_IS21"/>
    <property type="match status" value="2"/>
</dbReference>
<evidence type="ECO:0000259" key="1">
    <source>
        <dbReference type="SMART" id="SM00382"/>
    </source>
</evidence>
<dbReference type="EMBL" id="LGKO01000002">
    <property type="protein sequence ID" value="KPL84746.1"/>
    <property type="molecule type" value="Genomic_DNA"/>
</dbReference>
<protein>
    <recommendedName>
        <fullName evidence="1">AAA+ ATPase domain-containing protein</fullName>
    </recommendedName>
</protein>
<dbReference type="STRING" id="869279.SE15_01320"/>
<dbReference type="InterPro" id="IPR002611">
    <property type="entry name" value="IstB_ATP-bd"/>
</dbReference>
<dbReference type="SUPFAM" id="SSF52540">
    <property type="entry name" value="P-loop containing nucleoside triphosphate hydrolases"/>
    <property type="match status" value="2"/>
</dbReference>